<evidence type="ECO:0000313" key="4">
    <source>
        <dbReference type="Proteomes" id="UP000308632"/>
    </source>
</evidence>
<feature type="region of interest" description="Disordered" evidence="1">
    <location>
        <begin position="40"/>
        <end position="98"/>
    </location>
</feature>
<keyword evidence="2" id="KW-0812">Transmembrane</keyword>
<reference evidence="3 4" key="1">
    <citation type="submission" date="2019-04" db="EMBL/GenBank/DDBJ databases">
        <title>Streptomyces lasaliensis sp.nov., an Actinomycete isolated from soil which produces the polyether antibiotic lasalocid.</title>
        <authorList>
            <person name="Erwin G."/>
            <person name="Haber C."/>
        </authorList>
    </citation>
    <scope>NUCLEOTIDE SEQUENCE [LARGE SCALE GENOMIC DNA]</scope>
    <source>
        <strain evidence="3 4">DSM 40089</strain>
    </source>
</reference>
<feature type="transmembrane region" description="Helical" evidence="2">
    <location>
        <begin position="6"/>
        <end position="34"/>
    </location>
</feature>
<name>A0A4U5X2N2_STRGB</name>
<comment type="caution">
    <text evidence="3">The sequence shown here is derived from an EMBL/GenBank/DDBJ whole genome shotgun (WGS) entry which is preliminary data.</text>
</comment>
<evidence type="ECO:0000256" key="1">
    <source>
        <dbReference type="SAM" id="MobiDB-lite"/>
    </source>
</evidence>
<feature type="compositionally biased region" description="Basic and acidic residues" evidence="1">
    <location>
        <begin position="79"/>
        <end position="98"/>
    </location>
</feature>
<dbReference type="EMBL" id="SZPR01000011">
    <property type="protein sequence ID" value="TKT09315.1"/>
    <property type="molecule type" value="Genomic_DNA"/>
</dbReference>
<proteinExistence type="predicted"/>
<protein>
    <submittedName>
        <fullName evidence="3">Uncharacterized protein</fullName>
    </submittedName>
</protein>
<sequence length="98" mass="10948">MGTIVLTGTLVLVVLGFGNQLYWLAAIAVLFLYVRYGRSASPSVPPTAGPAGGAAPTSYKAYRERRDTQAKWERRYRRERPFEARRQAREKSGQGKNS</sequence>
<keyword evidence="2" id="KW-0472">Membrane</keyword>
<dbReference type="Proteomes" id="UP000308632">
    <property type="component" value="Unassembled WGS sequence"/>
</dbReference>
<accession>A0A4U5X2N2</accession>
<evidence type="ECO:0000313" key="3">
    <source>
        <dbReference type="EMBL" id="TKT09315.1"/>
    </source>
</evidence>
<dbReference type="RefSeq" id="WP_137300271.1">
    <property type="nucleotide sequence ID" value="NZ_BMVD01000002.1"/>
</dbReference>
<evidence type="ECO:0000256" key="2">
    <source>
        <dbReference type="SAM" id="Phobius"/>
    </source>
</evidence>
<feature type="compositionally biased region" description="Basic and acidic residues" evidence="1">
    <location>
        <begin position="61"/>
        <end position="73"/>
    </location>
</feature>
<gene>
    <name evidence="3" type="ORF">E4U92_11705</name>
</gene>
<organism evidence="3 4">
    <name type="scientific">Streptomyces galbus</name>
    <dbReference type="NCBI Taxonomy" id="33898"/>
    <lineage>
        <taxon>Bacteria</taxon>
        <taxon>Bacillati</taxon>
        <taxon>Actinomycetota</taxon>
        <taxon>Actinomycetes</taxon>
        <taxon>Kitasatosporales</taxon>
        <taxon>Streptomycetaceae</taxon>
        <taxon>Streptomyces</taxon>
    </lineage>
</organism>
<keyword evidence="2" id="KW-1133">Transmembrane helix</keyword>
<dbReference type="AlphaFoldDB" id="A0A4U5X2N2"/>